<dbReference type="AlphaFoldDB" id="A0A6L9QEJ5"/>
<name>A0A6L9QEJ5_9ACTN</name>
<evidence type="ECO:0000313" key="2">
    <source>
        <dbReference type="EMBL" id="NEA23889.1"/>
    </source>
</evidence>
<comment type="caution">
    <text evidence="2">The sequence shown here is derived from an EMBL/GenBank/DDBJ whole genome shotgun (WGS) entry which is preliminary data.</text>
</comment>
<dbReference type="InterPro" id="IPR007278">
    <property type="entry name" value="DUF397"/>
</dbReference>
<protein>
    <submittedName>
        <fullName evidence="2">DUF397 domain-containing protein</fullName>
    </submittedName>
</protein>
<dbReference type="RefSeq" id="WP_163056671.1">
    <property type="nucleotide sequence ID" value="NZ_JAAGLI010000381.1"/>
</dbReference>
<gene>
    <name evidence="2" type="ORF">G3I70_15540</name>
</gene>
<accession>A0A6L9QEJ5</accession>
<dbReference type="Proteomes" id="UP000475532">
    <property type="component" value="Unassembled WGS sequence"/>
</dbReference>
<sequence length="61" mass="6736">MDLTDLNWRKAMKSGENGGACVELSSLPDVIAVRDSKDPSGPKLIIDREDFKRFAEALKSL</sequence>
<organism evidence="2 3">
    <name type="scientific">Actinomadura bangladeshensis</name>
    <dbReference type="NCBI Taxonomy" id="453573"/>
    <lineage>
        <taxon>Bacteria</taxon>
        <taxon>Bacillati</taxon>
        <taxon>Actinomycetota</taxon>
        <taxon>Actinomycetes</taxon>
        <taxon>Streptosporangiales</taxon>
        <taxon>Thermomonosporaceae</taxon>
        <taxon>Actinomadura</taxon>
    </lineage>
</organism>
<evidence type="ECO:0000313" key="3">
    <source>
        <dbReference type="Proteomes" id="UP000475532"/>
    </source>
</evidence>
<evidence type="ECO:0000259" key="1">
    <source>
        <dbReference type="Pfam" id="PF04149"/>
    </source>
</evidence>
<proteinExistence type="predicted"/>
<dbReference type="EMBL" id="JAAGLI010000381">
    <property type="protein sequence ID" value="NEA23889.1"/>
    <property type="molecule type" value="Genomic_DNA"/>
</dbReference>
<reference evidence="2 3" key="1">
    <citation type="submission" date="2020-01" db="EMBL/GenBank/DDBJ databases">
        <title>Insect and environment-associated Actinomycetes.</title>
        <authorList>
            <person name="Currrie C."/>
            <person name="Chevrette M."/>
            <person name="Carlson C."/>
            <person name="Stubbendieck R."/>
            <person name="Wendt-Pienkowski E."/>
        </authorList>
    </citation>
    <scope>NUCLEOTIDE SEQUENCE [LARGE SCALE GENOMIC DNA]</scope>
    <source>
        <strain evidence="2 3">SID10258</strain>
    </source>
</reference>
<dbReference type="Pfam" id="PF04149">
    <property type="entry name" value="DUF397"/>
    <property type="match status" value="1"/>
</dbReference>
<feature type="domain" description="DUF397" evidence="1">
    <location>
        <begin position="6"/>
        <end position="59"/>
    </location>
</feature>